<evidence type="ECO:0000313" key="2">
    <source>
        <dbReference type="EMBL" id="KAF2752274.1"/>
    </source>
</evidence>
<evidence type="ECO:0000313" key="3">
    <source>
        <dbReference type="Proteomes" id="UP000799440"/>
    </source>
</evidence>
<dbReference type="InterPro" id="IPR035426">
    <property type="entry name" value="Gemin2/Brr1"/>
</dbReference>
<feature type="region of interest" description="Disordered" evidence="1">
    <location>
        <begin position="411"/>
        <end position="435"/>
    </location>
</feature>
<dbReference type="GO" id="GO:0000387">
    <property type="term" value="P:spliceosomal snRNP assembly"/>
    <property type="evidence" value="ECO:0007669"/>
    <property type="project" value="InterPro"/>
</dbReference>
<dbReference type="OrthoDB" id="428895at2759"/>
<dbReference type="AlphaFoldDB" id="A0A6A6VR52"/>
<dbReference type="Proteomes" id="UP000799440">
    <property type="component" value="Unassembled WGS sequence"/>
</dbReference>
<name>A0A6A6VR52_9PLEO</name>
<feature type="region of interest" description="Disordered" evidence="1">
    <location>
        <begin position="328"/>
        <end position="357"/>
    </location>
</feature>
<feature type="region of interest" description="Disordered" evidence="1">
    <location>
        <begin position="16"/>
        <end position="76"/>
    </location>
</feature>
<feature type="compositionally biased region" description="Acidic residues" evidence="1">
    <location>
        <begin position="337"/>
        <end position="352"/>
    </location>
</feature>
<feature type="compositionally biased region" description="Acidic residues" evidence="1">
    <location>
        <begin position="412"/>
        <end position="424"/>
    </location>
</feature>
<sequence>MAPAGVNVTVTDDGATYNKLRRPDDFLTSQVPPKPELEFAKRTVDQAGLEDGETQEPPKRFRRAKKSSTQNGSPKIFDPAQVRVYTASEDTGMHSMFPGMLDEAEQSDEETNAAIAYLRSVRSEASTIPKLLKAPQDRHGENPDRTMYEDGCGDHTVLFNEGTWIAKDPTPDESYSSYDYEEDLDPQEQYYENLLKRYDTMRHSLSVLKGSDSPGNAKAAVSGRLAKDIPNGPPQWLHMIEHEFPSPRLLARMTEFQTLRGLKYCAQSLDRSQKISKTKSCWVWALLAKAPEVGSLDYEKVGIIRDLGHKAGQFGMRLRRELAKASEKKYGHGGYDGADEEYEEGEGGDDAWEPNLPAETEEGELDGIAGVVKKEQTPSDNAARIVAPQKTTNPPQQIKQGQACISDAEMSISEDEGEVTDDPPADTANTTDDPTTLEEARARLLAQLGDRFVAPSKPTPKLFLSRADAERYRNAQANGASGKIGQHVPYTEGVAADSEAYSPPKKLDWNTMATLDMILTVVAERYGQKDLMRFREAWGEE</sequence>
<protein>
    <submittedName>
        <fullName evidence="2">Uncharacterized protein</fullName>
    </submittedName>
</protein>
<gene>
    <name evidence="2" type="ORF">M011DRAFT_482987</name>
</gene>
<proteinExistence type="predicted"/>
<dbReference type="Pfam" id="PF04938">
    <property type="entry name" value="SIP1"/>
    <property type="match status" value="1"/>
</dbReference>
<organism evidence="2 3">
    <name type="scientific">Sporormia fimetaria CBS 119925</name>
    <dbReference type="NCBI Taxonomy" id="1340428"/>
    <lineage>
        <taxon>Eukaryota</taxon>
        <taxon>Fungi</taxon>
        <taxon>Dikarya</taxon>
        <taxon>Ascomycota</taxon>
        <taxon>Pezizomycotina</taxon>
        <taxon>Dothideomycetes</taxon>
        <taxon>Pleosporomycetidae</taxon>
        <taxon>Pleosporales</taxon>
        <taxon>Sporormiaceae</taxon>
        <taxon>Sporormia</taxon>
    </lineage>
</organism>
<accession>A0A6A6VR52</accession>
<dbReference type="EMBL" id="MU006561">
    <property type="protein sequence ID" value="KAF2752274.1"/>
    <property type="molecule type" value="Genomic_DNA"/>
</dbReference>
<dbReference type="Gene3D" id="1.20.58.1070">
    <property type="match status" value="1"/>
</dbReference>
<feature type="compositionally biased region" description="Low complexity" evidence="1">
    <location>
        <begin position="425"/>
        <end position="434"/>
    </location>
</feature>
<evidence type="ECO:0000256" key="1">
    <source>
        <dbReference type="SAM" id="MobiDB-lite"/>
    </source>
</evidence>
<reference evidence="2" key="1">
    <citation type="journal article" date="2020" name="Stud. Mycol.">
        <title>101 Dothideomycetes genomes: a test case for predicting lifestyles and emergence of pathogens.</title>
        <authorList>
            <person name="Haridas S."/>
            <person name="Albert R."/>
            <person name="Binder M."/>
            <person name="Bloem J."/>
            <person name="Labutti K."/>
            <person name="Salamov A."/>
            <person name="Andreopoulos B."/>
            <person name="Baker S."/>
            <person name="Barry K."/>
            <person name="Bills G."/>
            <person name="Bluhm B."/>
            <person name="Cannon C."/>
            <person name="Castanera R."/>
            <person name="Culley D."/>
            <person name="Daum C."/>
            <person name="Ezra D."/>
            <person name="Gonzalez J."/>
            <person name="Henrissat B."/>
            <person name="Kuo A."/>
            <person name="Liang C."/>
            <person name="Lipzen A."/>
            <person name="Lutzoni F."/>
            <person name="Magnuson J."/>
            <person name="Mondo S."/>
            <person name="Nolan M."/>
            <person name="Ohm R."/>
            <person name="Pangilinan J."/>
            <person name="Park H.-J."/>
            <person name="Ramirez L."/>
            <person name="Alfaro M."/>
            <person name="Sun H."/>
            <person name="Tritt A."/>
            <person name="Yoshinaga Y."/>
            <person name="Zwiers L.-H."/>
            <person name="Turgeon B."/>
            <person name="Goodwin S."/>
            <person name="Spatafora J."/>
            <person name="Crous P."/>
            <person name="Grigoriev I."/>
        </authorList>
    </citation>
    <scope>NUCLEOTIDE SEQUENCE</scope>
    <source>
        <strain evidence="2">CBS 119925</strain>
    </source>
</reference>
<feature type="compositionally biased region" description="Basic and acidic residues" evidence="1">
    <location>
        <begin position="35"/>
        <end position="44"/>
    </location>
</feature>
<keyword evidence="3" id="KW-1185">Reference proteome</keyword>